<protein>
    <submittedName>
        <fullName evidence="1">Uncharacterized protein</fullName>
    </submittedName>
</protein>
<dbReference type="EMBL" id="BOOW01000035">
    <property type="protein sequence ID" value="GII95372.1"/>
    <property type="molecule type" value="Genomic_DNA"/>
</dbReference>
<evidence type="ECO:0000313" key="1">
    <source>
        <dbReference type="EMBL" id="GII95372.1"/>
    </source>
</evidence>
<organism evidence="1 2">
    <name type="scientific">Sinosporangium siamense</name>
    <dbReference type="NCBI Taxonomy" id="1367973"/>
    <lineage>
        <taxon>Bacteria</taxon>
        <taxon>Bacillati</taxon>
        <taxon>Actinomycetota</taxon>
        <taxon>Actinomycetes</taxon>
        <taxon>Streptosporangiales</taxon>
        <taxon>Streptosporangiaceae</taxon>
        <taxon>Sinosporangium</taxon>
    </lineage>
</organism>
<keyword evidence="2" id="KW-1185">Reference proteome</keyword>
<comment type="caution">
    <text evidence="1">The sequence shown here is derived from an EMBL/GenBank/DDBJ whole genome shotgun (WGS) entry which is preliminary data.</text>
</comment>
<evidence type="ECO:0000313" key="2">
    <source>
        <dbReference type="Proteomes" id="UP000606172"/>
    </source>
</evidence>
<sequence>MLTTSWIRDAMTDTSVRFDAEGDRDQCNMVHLRDVAYRIYAQVGPRPRATDPEARYRDRSRRRVARGACFTQPFLGVREFSASFGPPTSRRPIAHSQALGVMLHTIEYGEAGESYRWFMAELHDGVLAVPPQGVELPSGAAVRVGGRRPTEPWRTPACKSVRSQAIRAVSWA</sequence>
<dbReference type="Gene3D" id="3.30.70.2660">
    <property type="match status" value="1"/>
</dbReference>
<dbReference type="Proteomes" id="UP000606172">
    <property type="component" value="Unassembled WGS sequence"/>
</dbReference>
<dbReference type="AlphaFoldDB" id="A0A919VAF9"/>
<gene>
    <name evidence="1" type="ORF">Ssi02_56030</name>
</gene>
<name>A0A919VAF9_9ACTN</name>
<accession>A0A919VAF9</accession>
<proteinExistence type="predicted"/>
<reference evidence="1" key="1">
    <citation type="submission" date="2021-01" db="EMBL/GenBank/DDBJ databases">
        <title>Whole genome shotgun sequence of Sinosporangium siamense NBRC 109515.</title>
        <authorList>
            <person name="Komaki H."/>
            <person name="Tamura T."/>
        </authorList>
    </citation>
    <scope>NUCLEOTIDE SEQUENCE</scope>
    <source>
        <strain evidence="1">NBRC 109515</strain>
    </source>
</reference>